<dbReference type="Pfam" id="PF01063">
    <property type="entry name" value="Aminotran_4"/>
    <property type="match status" value="1"/>
</dbReference>
<dbReference type="EMBL" id="MU032352">
    <property type="protein sequence ID" value="KAF3760560.1"/>
    <property type="molecule type" value="Genomic_DNA"/>
</dbReference>
<evidence type="ECO:0000313" key="2">
    <source>
        <dbReference type="Proteomes" id="UP000803844"/>
    </source>
</evidence>
<keyword evidence="2" id="KW-1185">Reference proteome</keyword>
<organism evidence="1 2">
    <name type="scientific">Cryphonectria parasitica (strain ATCC 38755 / EP155)</name>
    <dbReference type="NCBI Taxonomy" id="660469"/>
    <lineage>
        <taxon>Eukaryota</taxon>
        <taxon>Fungi</taxon>
        <taxon>Dikarya</taxon>
        <taxon>Ascomycota</taxon>
        <taxon>Pezizomycotina</taxon>
        <taxon>Sordariomycetes</taxon>
        <taxon>Sordariomycetidae</taxon>
        <taxon>Diaporthales</taxon>
        <taxon>Cryphonectriaceae</taxon>
        <taxon>Cryphonectria-Endothia species complex</taxon>
        <taxon>Cryphonectria</taxon>
    </lineage>
</organism>
<dbReference type="SUPFAM" id="SSF56752">
    <property type="entry name" value="D-aminoacid aminotransferase-like PLP-dependent enzymes"/>
    <property type="match status" value="1"/>
</dbReference>
<dbReference type="InterPro" id="IPR043131">
    <property type="entry name" value="BCAT-like_N"/>
</dbReference>
<sequence>MAEQLRLFTSMRFDWNLEPVRDMSSRIFDWNADMPSPFYMLDYHRDRMLKAAEHWGWTSAVKTIKGVDGLARLHSFLKETLEQEGRWDNLEQPLRLKILLSEDGQLALESNPVPKTSLSNLFPTALPAPDIEEGNQMEGWQLGPLNLVPVYDVYVDHNSTQESELTHFKTTKREMYDQARERACLKPTDVTKEVLIVNKETSLIMEGSLTTPYFWRGGRWVTPPVSWVLKDRVWEGYGGQDGTTRRWALKAGIAELEDVKVSDLVDDEPVWLSNGVRGFVFGRIRLSKP</sequence>
<proteinExistence type="predicted"/>
<dbReference type="InterPro" id="IPR036038">
    <property type="entry name" value="Aminotransferase-like"/>
</dbReference>
<dbReference type="Gene3D" id="3.30.470.10">
    <property type="match status" value="1"/>
</dbReference>
<protein>
    <recommendedName>
        <fullName evidence="3">Aminodeoxychorismate lyase</fullName>
    </recommendedName>
</protein>
<dbReference type="RefSeq" id="XP_040771539.1">
    <property type="nucleotide sequence ID" value="XM_040917960.1"/>
</dbReference>
<evidence type="ECO:0000313" key="1">
    <source>
        <dbReference type="EMBL" id="KAF3760560.1"/>
    </source>
</evidence>
<dbReference type="GO" id="GO:0003824">
    <property type="term" value="F:catalytic activity"/>
    <property type="evidence" value="ECO:0007669"/>
    <property type="project" value="InterPro"/>
</dbReference>
<dbReference type="AlphaFoldDB" id="A0A9P4XTV7"/>
<dbReference type="Proteomes" id="UP000803844">
    <property type="component" value="Unassembled WGS sequence"/>
</dbReference>
<evidence type="ECO:0008006" key="3">
    <source>
        <dbReference type="Google" id="ProtNLM"/>
    </source>
</evidence>
<name>A0A9P4XTV7_CRYP1</name>
<dbReference type="Gene3D" id="3.20.10.10">
    <property type="entry name" value="D-amino Acid Aminotransferase, subunit A, domain 2"/>
    <property type="match status" value="1"/>
</dbReference>
<accession>A0A9P4XTV7</accession>
<dbReference type="InterPro" id="IPR043132">
    <property type="entry name" value="BCAT-like_C"/>
</dbReference>
<comment type="caution">
    <text evidence="1">The sequence shown here is derived from an EMBL/GenBank/DDBJ whole genome shotgun (WGS) entry which is preliminary data.</text>
</comment>
<gene>
    <name evidence="1" type="ORF">M406DRAFT_268720</name>
</gene>
<dbReference type="InterPro" id="IPR001544">
    <property type="entry name" value="Aminotrans_IV"/>
</dbReference>
<dbReference type="GeneID" id="63835089"/>
<dbReference type="OrthoDB" id="5288718at2759"/>
<reference evidence="1" key="1">
    <citation type="journal article" date="2020" name="Phytopathology">
        <title>Genome sequence of the chestnut blight fungus Cryphonectria parasitica EP155: A fundamental resource for an archetypical invasive plant pathogen.</title>
        <authorList>
            <person name="Crouch J.A."/>
            <person name="Dawe A."/>
            <person name="Aerts A."/>
            <person name="Barry K."/>
            <person name="Churchill A.C.L."/>
            <person name="Grimwood J."/>
            <person name="Hillman B."/>
            <person name="Milgroom M.G."/>
            <person name="Pangilinan J."/>
            <person name="Smith M."/>
            <person name="Salamov A."/>
            <person name="Schmutz J."/>
            <person name="Yadav J."/>
            <person name="Grigoriev I.V."/>
            <person name="Nuss D."/>
        </authorList>
    </citation>
    <scope>NUCLEOTIDE SEQUENCE</scope>
    <source>
        <strain evidence="1">EP155</strain>
    </source>
</reference>